<name>A0A9J7BJH9_9BACT</name>
<protein>
    <submittedName>
        <fullName evidence="2">Uncharacterized protein</fullName>
    </submittedName>
</protein>
<gene>
    <name evidence="2" type="ORF">MOP44_19225</name>
</gene>
<sequence length="174" mass="19373">MPFVVYVLCAGVGYLAGNYLPASAATPYIPVLVSYHLFVLYLIMHVGVTGVQKIGLSMSVPMAIVGHLCFVGAMIGMVLGREKVPLFGLLQYVVPGLAPFEVRWLFERPKTSHVAMEPENMPQGTHDDYAEFTEYLRGKRKFQRAGRTANEEFSMWRADREKQRKVAAAQTTSA</sequence>
<proteinExistence type="predicted"/>
<feature type="transmembrane region" description="Helical" evidence="1">
    <location>
        <begin position="60"/>
        <end position="80"/>
    </location>
</feature>
<keyword evidence="1" id="KW-0472">Membrane</keyword>
<dbReference type="KEGG" id="orp:MOP44_19225"/>
<keyword evidence="1" id="KW-1133">Transmembrane helix</keyword>
<accession>A0A9J7BJH9</accession>
<organism evidence="2 3">
    <name type="scientific">Occallatibacter riparius</name>
    <dbReference type="NCBI Taxonomy" id="1002689"/>
    <lineage>
        <taxon>Bacteria</taxon>
        <taxon>Pseudomonadati</taxon>
        <taxon>Acidobacteriota</taxon>
        <taxon>Terriglobia</taxon>
        <taxon>Terriglobales</taxon>
        <taxon>Acidobacteriaceae</taxon>
        <taxon>Occallatibacter</taxon>
    </lineage>
</organism>
<dbReference type="EMBL" id="CP093313">
    <property type="protein sequence ID" value="UWZ82691.1"/>
    <property type="molecule type" value="Genomic_DNA"/>
</dbReference>
<evidence type="ECO:0000313" key="2">
    <source>
        <dbReference type="EMBL" id="UWZ82691.1"/>
    </source>
</evidence>
<dbReference type="RefSeq" id="WP_260791879.1">
    <property type="nucleotide sequence ID" value="NZ_CP093313.1"/>
</dbReference>
<feature type="transmembrane region" description="Helical" evidence="1">
    <location>
        <begin position="28"/>
        <end position="48"/>
    </location>
</feature>
<evidence type="ECO:0000256" key="1">
    <source>
        <dbReference type="SAM" id="Phobius"/>
    </source>
</evidence>
<reference evidence="2" key="1">
    <citation type="submission" date="2021-04" db="EMBL/GenBank/DDBJ databases">
        <title>Phylogenetic analysis of Acidobacteriaceae.</title>
        <authorList>
            <person name="Qiu L."/>
            <person name="Zhang Q."/>
        </authorList>
    </citation>
    <scope>NUCLEOTIDE SEQUENCE</scope>
    <source>
        <strain evidence="2">DSM 25168</strain>
    </source>
</reference>
<dbReference type="Proteomes" id="UP001059380">
    <property type="component" value="Chromosome"/>
</dbReference>
<dbReference type="AlphaFoldDB" id="A0A9J7BJH9"/>
<keyword evidence="3" id="KW-1185">Reference proteome</keyword>
<keyword evidence="1" id="KW-0812">Transmembrane</keyword>
<evidence type="ECO:0000313" key="3">
    <source>
        <dbReference type="Proteomes" id="UP001059380"/>
    </source>
</evidence>